<dbReference type="SUPFAM" id="SSF53807">
    <property type="entry name" value="Helical backbone' metal receptor"/>
    <property type="match status" value="1"/>
</dbReference>
<dbReference type="STRING" id="1114924.SAMN05216258_108351"/>
<dbReference type="PANTHER" id="PTHR42953:SF1">
    <property type="entry name" value="METAL-BINDING PROTEIN HI_0362-RELATED"/>
    <property type="match status" value="1"/>
</dbReference>
<accession>A0A1I3K9L2</accession>
<evidence type="ECO:0000256" key="7">
    <source>
        <dbReference type="SAM" id="SignalP"/>
    </source>
</evidence>
<comment type="subcellular location">
    <subcellularLocation>
        <location evidence="1">Cell envelope</location>
    </subcellularLocation>
</comment>
<dbReference type="InterPro" id="IPR050492">
    <property type="entry name" value="Bact_metal-bind_prot9"/>
</dbReference>
<evidence type="ECO:0000256" key="5">
    <source>
        <dbReference type="ARBA" id="ARBA00022729"/>
    </source>
</evidence>
<evidence type="ECO:0000256" key="4">
    <source>
        <dbReference type="ARBA" id="ARBA00022723"/>
    </source>
</evidence>
<evidence type="ECO:0000313" key="9">
    <source>
        <dbReference type="Proteomes" id="UP000199377"/>
    </source>
</evidence>
<feature type="signal peptide" evidence="7">
    <location>
        <begin position="1"/>
        <end position="32"/>
    </location>
</feature>
<comment type="similarity">
    <text evidence="2 6">Belongs to the bacterial solute-binding protein 9 family.</text>
</comment>
<dbReference type="GO" id="GO:0030313">
    <property type="term" value="C:cell envelope"/>
    <property type="evidence" value="ECO:0007669"/>
    <property type="project" value="UniProtKB-SubCell"/>
</dbReference>
<dbReference type="GO" id="GO:0007155">
    <property type="term" value="P:cell adhesion"/>
    <property type="evidence" value="ECO:0007669"/>
    <property type="project" value="InterPro"/>
</dbReference>
<dbReference type="InterPro" id="IPR006128">
    <property type="entry name" value="Lipoprotein_PsaA-like"/>
</dbReference>
<keyword evidence="5 7" id="KW-0732">Signal</keyword>
<dbReference type="Pfam" id="PF01297">
    <property type="entry name" value="ZnuA"/>
    <property type="match status" value="1"/>
</dbReference>
<dbReference type="InterPro" id="IPR006127">
    <property type="entry name" value="ZnuA-like"/>
</dbReference>
<dbReference type="InterPro" id="IPR006129">
    <property type="entry name" value="AdhesinB"/>
</dbReference>
<dbReference type="AlphaFoldDB" id="A0A1I3K9L2"/>
<organism evidence="8 9">
    <name type="scientific">Albimonas pacifica</name>
    <dbReference type="NCBI Taxonomy" id="1114924"/>
    <lineage>
        <taxon>Bacteria</taxon>
        <taxon>Pseudomonadati</taxon>
        <taxon>Pseudomonadota</taxon>
        <taxon>Alphaproteobacteria</taxon>
        <taxon>Rhodobacterales</taxon>
        <taxon>Paracoccaceae</taxon>
        <taxon>Albimonas</taxon>
    </lineage>
</organism>
<gene>
    <name evidence="8" type="ORF">SAMN05216258_108351</name>
</gene>
<dbReference type="GO" id="GO:0046872">
    <property type="term" value="F:metal ion binding"/>
    <property type="evidence" value="ECO:0007669"/>
    <property type="project" value="UniProtKB-KW"/>
</dbReference>
<keyword evidence="3 6" id="KW-0813">Transport</keyword>
<dbReference type="OrthoDB" id="9793396at2"/>
<evidence type="ECO:0000256" key="3">
    <source>
        <dbReference type="ARBA" id="ARBA00022448"/>
    </source>
</evidence>
<name>A0A1I3K9L2_9RHOB</name>
<dbReference type="PRINTS" id="PR00690">
    <property type="entry name" value="ADHESNFAMILY"/>
</dbReference>
<dbReference type="Gene3D" id="3.40.50.1980">
    <property type="entry name" value="Nitrogenase molybdenum iron protein domain"/>
    <property type="match status" value="2"/>
</dbReference>
<dbReference type="PROSITE" id="PS51318">
    <property type="entry name" value="TAT"/>
    <property type="match status" value="1"/>
</dbReference>
<protein>
    <submittedName>
        <fullName evidence="8">Manganese/zinc/iron transport system substrate-binding protein</fullName>
    </submittedName>
</protein>
<dbReference type="InterPro" id="IPR006311">
    <property type="entry name" value="TAT_signal"/>
</dbReference>
<evidence type="ECO:0000313" key="8">
    <source>
        <dbReference type="EMBL" id="SFI69030.1"/>
    </source>
</evidence>
<evidence type="ECO:0000256" key="1">
    <source>
        <dbReference type="ARBA" id="ARBA00004196"/>
    </source>
</evidence>
<proteinExistence type="inferred from homology"/>
<dbReference type="GO" id="GO:0030001">
    <property type="term" value="P:metal ion transport"/>
    <property type="evidence" value="ECO:0007669"/>
    <property type="project" value="InterPro"/>
</dbReference>
<dbReference type="Proteomes" id="UP000199377">
    <property type="component" value="Unassembled WGS sequence"/>
</dbReference>
<evidence type="ECO:0000256" key="2">
    <source>
        <dbReference type="ARBA" id="ARBA00011028"/>
    </source>
</evidence>
<feature type="chain" id="PRO_5011670311" evidence="7">
    <location>
        <begin position="33"/>
        <end position="328"/>
    </location>
</feature>
<keyword evidence="4" id="KW-0479">Metal-binding</keyword>
<dbReference type="RefSeq" id="WP_092862184.1">
    <property type="nucleotide sequence ID" value="NZ_FOQH01000008.1"/>
</dbReference>
<evidence type="ECO:0000256" key="6">
    <source>
        <dbReference type="RuleBase" id="RU003512"/>
    </source>
</evidence>
<dbReference type="EMBL" id="FOQH01000008">
    <property type="protein sequence ID" value="SFI69030.1"/>
    <property type="molecule type" value="Genomic_DNA"/>
</dbReference>
<dbReference type="PANTHER" id="PTHR42953">
    <property type="entry name" value="HIGH-AFFINITY ZINC UPTAKE SYSTEM PROTEIN ZNUA-RELATED"/>
    <property type="match status" value="1"/>
</dbReference>
<keyword evidence="9" id="KW-1185">Reference proteome</keyword>
<dbReference type="PRINTS" id="PR00691">
    <property type="entry name" value="ADHESINB"/>
</dbReference>
<sequence length="328" mass="34439">MPPSTLPPTRRALLAGLAALPLAAALPGGARAAAPLQVVATTSMIADLARMIGGGRLAVAALMGPGVDPHAYRQTRTDIVKMARADLVLANGLYLEAQMEEFLDELSARRPVLAVAEASIPEGLRLGSEDYAGRWDPHVWMDPALWSRLVPTLQARLSELDPEGAADYAAGAEATAQTLLRLDAYAREVLASVPQERRALVSAHDAFRYFGRAYGFEVMGIQGISTESEAGLARIEELVGLLVARGIPAVFVESSVPERNVRALIEGAQARGHAASVGAELFSDAMGLPGTYEGTYPGMIDHNVTAVARALGGNAPARGMDGRLSAGL</sequence>
<reference evidence="8 9" key="1">
    <citation type="submission" date="2016-10" db="EMBL/GenBank/DDBJ databases">
        <authorList>
            <person name="de Groot N.N."/>
        </authorList>
    </citation>
    <scope>NUCLEOTIDE SEQUENCE [LARGE SCALE GENOMIC DNA]</scope>
    <source>
        <strain evidence="8 9">CGMCC 1.11030</strain>
    </source>
</reference>